<organism evidence="5 6">
    <name type="scientific">Trametes pubescens</name>
    <name type="common">White-rot fungus</name>
    <dbReference type="NCBI Taxonomy" id="154538"/>
    <lineage>
        <taxon>Eukaryota</taxon>
        <taxon>Fungi</taxon>
        <taxon>Dikarya</taxon>
        <taxon>Basidiomycota</taxon>
        <taxon>Agaricomycotina</taxon>
        <taxon>Agaricomycetes</taxon>
        <taxon>Polyporales</taxon>
        <taxon>Polyporaceae</taxon>
        <taxon>Trametes</taxon>
    </lineage>
</organism>
<feature type="compositionally biased region" description="Basic and acidic residues" evidence="1">
    <location>
        <begin position="718"/>
        <end position="733"/>
    </location>
</feature>
<feature type="compositionally biased region" description="Basic residues" evidence="1">
    <location>
        <begin position="1333"/>
        <end position="1350"/>
    </location>
</feature>
<feature type="compositionally biased region" description="Low complexity" evidence="1">
    <location>
        <begin position="921"/>
        <end position="932"/>
    </location>
</feature>
<dbReference type="SMART" id="SM00027">
    <property type="entry name" value="EH"/>
    <property type="match status" value="3"/>
</dbReference>
<feature type="compositionally biased region" description="Pro residues" evidence="1">
    <location>
        <begin position="1308"/>
        <end position="1320"/>
    </location>
</feature>
<dbReference type="PROSITE" id="PS50030">
    <property type="entry name" value="UBA"/>
    <property type="match status" value="1"/>
</dbReference>
<dbReference type="InterPro" id="IPR002048">
    <property type="entry name" value="EF_hand_dom"/>
</dbReference>
<feature type="compositionally biased region" description="Low complexity" evidence="1">
    <location>
        <begin position="753"/>
        <end position="764"/>
    </location>
</feature>
<feature type="compositionally biased region" description="Pro residues" evidence="1">
    <location>
        <begin position="1177"/>
        <end position="1186"/>
    </location>
</feature>
<dbReference type="PROSITE" id="PS50031">
    <property type="entry name" value="EH"/>
    <property type="match status" value="3"/>
</dbReference>
<dbReference type="InterPro" id="IPR015940">
    <property type="entry name" value="UBA"/>
</dbReference>
<comment type="caution">
    <text evidence="5">The sequence shown here is derived from an EMBL/GenBank/DDBJ whole genome shotgun (WGS) entry which is preliminary data.</text>
</comment>
<protein>
    <submittedName>
        <fullName evidence="5">EH domain-containing and endocytosis protein 1</fullName>
    </submittedName>
</protein>
<feature type="compositionally biased region" description="Polar residues" evidence="1">
    <location>
        <begin position="464"/>
        <end position="493"/>
    </location>
</feature>
<evidence type="ECO:0000313" key="5">
    <source>
        <dbReference type="EMBL" id="OJT14163.1"/>
    </source>
</evidence>
<evidence type="ECO:0000313" key="6">
    <source>
        <dbReference type="Proteomes" id="UP000184267"/>
    </source>
</evidence>
<evidence type="ECO:0000259" key="4">
    <source>
        <dbReference type="PROSITE" id="PS50222"/>
    </source>
</evidence>
<dbReference type="SUPFAM" id="SSF46934">
    <property type="entry name" value="UBA-like"/>
    <property type="match status" value="1"/>
</dbReference>
<dbReference type="GO" id="GO:0016197">
    <property type="term" value="P:endosomal transport"/>
    <property type="evidence" value="ECO:0007669"/>
    <property type="project" value="TreeGrafter"/>
</dbReference>
<feature type="compositionally biased region" description="Pro residues" evidence="1">
    <location>
        <begin position="1255"/>
        <end position="1271"/>
    </location>
</feature>
<dbReference type="CDD" id="cd00052">
    <property type="entry name" value="EH"/>
    <property type="match status" value="3"/>
</dbReference>
<feature type="compositionally biased region" description="Low complexity" evidence="1">
    <location>
        <begin position="452"/>
        <end position="463"/>
    </location>
</feature>
<sequence>MSKFTPTPQELALVNTIFTQADAQKIGVVTGDAAVKIFSGSKLPPSVLAEVWNLADEDNNGVLTRKGVGIAVRLLGHAQRGERLSEALVSKRELPRTLVIACACNQAVSLPTAGPIPTIEGLPPVATPSSSGVPPARSPPPGFPPITPQDKAKFLKLFLGCHPVNGLLSGEKARDVFVKSKLSVDKLSQIWNLADTKNRGSLDATDFTIAMYLIQASMSGQLKSLPASLPHFIYDQATNGVVPQATGGSGHISPSLTGGFPSGSVQPQYTGQALSSIRPQMTGQTFSSIQPQMTGQMMSTPTAPPLPARSAAPSTSSSAFPFLLQQSTGATPQWDVTPQEKVNADRIFDTLDTSKRGYIEGDVAVPFMLQSKLPEDVLAQVWDLSDLNNDGRLTRDGFAVAMHLIQGKLAGKDVPSSLPVSLVPPAMRGSGTALAGPSQPAVPEAIRDLLWDDSPPASATAPTHPQSFMQPQATGSFMQPQATGSYSQAQATRSLSPHPAPAMSPPPTAPVTDPFAGGPFGGYSAPAPVPHKDLLGDDEEPHASSPPLHDQSAEIGNVKNQLSSTNRSLDTAKNEREQLERLLTEQAAQLASLQTQLSSAKASYDTETRLLSTLKDRFAGQSAEIQKTREELIRAESDLSATKVEKAEVEGALLRDKEEVRDLHRKMSEVGQLIEATKAEVEKLKKDAKQQKGLLAIAKKQLATREAEKAKYEKELEDARAELQESTKEREDTEAQLSKVEEPSALFTNGHVSPTPTAASPDSSLVFAAGQPLPMSPEVSPPASVMGKSTNPFDRLARSASPRPESPFLPFAASSVLPTPTTAPTTTEEVSAEDPFGFKAFTPEPEVQAVEPETPKPSGSPAPLVIGSPHSQEVVSPADTDLFTTPPTTATSHEHVIAPQPEDPTVSHFPAIDDNATDESAPTPTAPATATPLNPQLDGEDTDLMHQLKELEPEESDTDSSSDDEDNEPLNSVKAKLTEDHANGAATSGSTFDDSFGISSTPQPSQTEVSAEHAFSSPASAESTPVQASGAVEDFASMFETPAVSREPPPSAPIPAVADNAKPNGNAFPSAGVSEFDQALGKLPSLESSATSSQFTNLTFDSAFEDNFDFAAATAAQPTVSNGTVSEAAGAAAFPPPPTSSHSAAPRQSNNFDDVFGTSTTAPSSAAAAAPAATPAPAQPIFPTPAPSHSQLAGKGLSFDDAFGASNGAATAAPNLNASTSSTRSNGGFSFDDAFGGEEPSLALDTSFTSQTPSYQPPPGPPPNKAGPTPFPTSSVASSPRGSSSTQPGRRSESPSAPRVSSPTPRHASPPPRHASPKPRPSTGDSTKEKATATRHNRLSIRLPFGRKKKNQDAPPVPSLAQQQIVEDPTPAVEDDVEAVKTLCGMGFSRTQAVTALEEHSYDVQRALNSLLGAR</sequence>
<feature type="region of interest" description="Disordered" evidence="1">
    <location>
        <begin position="452"/>
        <end position="571"/>
    </location>
</feature>
<dbReference type="Gene3D" id="1.10.8.10">
    <property type="entry name" value="DNA helicase RuvA subunit, C-terminal domain"/>
    <property type="match status" value="1"/>
</dbReference>
<reference evidence="5 6" key="1">
    <citation type="submission" date="2016-10" db="EMBL/GenBank/DDBJ databases">
        <title>Genome sequence of the basidiomycete white-rot fungus Trametes pubescens.</title>
        <authorList>
            <person name="Makela M.R."/>
            <person name="Granchi Z."/>
            <person name="Peng M."/>
            <person name="De Vries R.P."/>
            <person name="Grigoriev I."/>
            <person name="Riley R."/>
            <person name="Hilden K."/>
        </authorList>
    </citation>
    <scope>NUCLEOTIDE SEQUENCE [LARGE SCALE GENOMIC DNA]</scope>
    <source>
        <strain evidence="5 6">FBCC735</strain>
    </source>
</reference>
<dbReference type="OMA" id="MSKFTPT"/>
<feature type="compositionally biased region" description="Low complexity" evidence="1">
    <location>
        <begin position="877"/>
        <end position="891"/>
    </location>
</feature>
<feature type="domain" description="EH" evidence="3">
    <location>
        <begin position="10"/>
        <end position="98"/>
    </location>
</feature>
<feature type="domain" description="EF-hand" evidence="4">
    <location>
        <begin position="373"/>
        <end position="408"/>
    </location>
</feature>
<evidence type="ECO:0000259" key="2">
    <source>
        <dbReference type="PROSITE" id="PS50030"/>
    </source>
</evidence>
<dbReference type="InterPro" id="IPR009060">
    <property type="entry name" value="UBA-like_sf"/>
</dbReference>
<feature type="domain" description="EH" evidence="3">
    <location>
        <begin position="340"/>
        <end position="429"/>
    </location>
</feature>
<feature type="compositionally biased region" description="Low complexity" evidence="1">
    <location>
        <begin position="1202"/>
        <end position="1213"/>
    </location>
</feature>
<feature type="region of interest" description="Disordered" evidence="1">
    <location>
        <begin position="718"/>
        <end position="832"/>
    </location>
</feature>
<dbReference type="InterPro" id="IPR011992">
    <property type="entry name" value="EF-hand-dom_pair"/>
</dbReference>
<feature type="domain" description="UBA" evidence="2">
    <location>
        <begin position="1374"/>
        <end position="1414"/>
    </location>
</feature>
<feature type="compositionally biased region" description="Low complexity" evidence="1">
    <location>
        <begin position="1272"/>
        <end position="1285"/>
    </location>
</feature>
<feature type="compositionally biased region" description="Polar residues" evidence="1">
    <location>
        <begin position="1017"/>
        <end position="1027"/>
    </location>
</feature>
<dbReference type="STRING" id="154538.A0A1M2W2Y6"/>
<dbReference type="Gene3D" id="1.10.238.10">
    <property type="entry name" value="EF-hand"/>
    <property type="match status" value="3"/>
</dbReference>
<proteinExistence type="predicted"/>
<feature type="domain" description="EH" evidence="3">
    <location>
        <begin position="150"/>
        <end position="240"/>
    </location>
</feature>
<feature type="compositionally biased region" description="Pro residues" evidence="1">
    <location>
        <begin position="498"/>
        <end position="509"/>
    </location>
</feature>
<feature type="compositionally biased region" description="Low complexity" evidence="1">
    <location>
        <begin position="1158"/>
        <end position="1176"/>
    </location>
</feature>
<dbReference type="PANTHER" id="PTHR11216">
    <property type="entry name" value="EH DOMAIN"/>
    <property type="match status" value="1"/>
</dbReference>
<keyword evidence="6" id="KW-1185">Reference proteome</keyword>
<dbReference type="Pfam" id="PF00627">
    <property type="entry name" value="UBA"/>
    <property type="match status" value="1"/>
</dbReference>
<feature type="region of interest" description="Disordered" evidence="1">
    <location>
        <begin position="1119"/>
        <end position="1371"/>
    </location>
</feature>
<dbReference type="Proteomes" id="UP000184267">
    <property type="component" value="Unassembled WGS sequence"/>
</dbReference>
<evidence type="ECO:0000259" key="3">
    <source>
        <dbReference type="PROSITE" id="PS50031"/>
    </source>
</evidence>
<accession>A0A1M2W2Y6</accession>
<feature type="compositionally biased region" description="Low complexity" evidence="1">
    <location>
        <begin position="813"/>
        <end position="829"/>
    </location>
</feature>
<dbReference type="PANTHER" id="PTHR11216:SF170">
    <property type="entry name" value="DYNAMIN ASSOCIATED PROTEIN 160, ISOFORM D"/>
    <property type="match status" value="1"/>
</dbReference>
<dbReference type="Pfam" id="PF12763">
    <property type="entry name" value="EH"/>
    <property type="match status" value="3"/>
</dbReference>
<feature type="compositionally biased region" description="Polar residues" evidence="1">
    <location>
        <begin position="1214"/>
        <end position="1228"/>
    </location>
</feature>
<dbReference type="SMART" id="SM00165">
    <property type="entry name" value="UBA"/>
    <property type="match status" value="1"/>
</dbReference>
<dbReference type="OrthoDB" id="524326at2759"/>
<feature type="compositionally biased region" description="Polar residues" evidence="1">
    <location>
        <begin position="558"/>
        <end position="569"/>
    </location>
</feature>
<dbReference type="GO" id="GO:0005886">
    <property type="term" value="C:plasma membrane"/>
    <property type="evidence" value="ECO:0007669"/>
    <property type="project" value="TreeGrafter"/>
</dbReference>
<evidence type="ECO:0000256" key="1">
    <source>
        <dbReference type="SAM" id="MobiDB-lite"/>
    </source>
</evidence>
<feature type="region of interest" description="Disordered" evidence="1">
    <location>
        <begin position="846"/>
        <end position="1072"/>
    </location>
</feature>
<feature type="compositionally biased region" description="Polar residues" evidence="1">
    <location>
        <begin position="985"/>
        <end position="1009"/>
    </location>
</feature>
<feature type="compositionally biased region" description="Acidic residues" evidence="1">
    <location>
        <begin position="952"/>
        <end position="968"/>
    </location>
</feature>
<dbReference type="EMBL" id="MNAD01000321">
    <property type="protein sequence ID" value="OJT14163.1"/>
    <property type="molecule type" value="Genomic_DNA"/>
</dbReference>
<dbReference type="PROSITE" id="PS50222">
    <property type="entry name" value="EF_HAND_2"/>
    <property type="match status" value="1"/>
</dbReference>
<dbReference type="GO" id="GO:0006897">
    <property type="term" value="P:endocytosis"/>
    <property type="evidence" value="ECO:0007669"/>
    <property type="project" value="TreeGrafter"/>
</dbReference>
<dbReference type="SUPFAM" id="SSF47473">
    <property type="entry name" value="EF-hand"/>
    <property type="match status" value="3"/>
</dbReference>
<dbReference type="InterPro" id="IPR000261">
    <property type="entry name" value="EH_dom"/>
</dbReference>
<name>A0A1M2W2Y6_TRAPU</name>
<feature type="region of interest" description="Disordered" evidence="1">
    <location>
        <begin position="294"/>
        <end position="313"/>
    </location>
</feature>
<dbReference type="GO" id="GO:0005509">
    <property type="term" value="F:calcium ion binding"/>
    <property type="evidence" value="ECO:0007669"/>
    <property type="project" value="InterPro"/>
</dbReference>
<gene>
    <name evidence="5" type="ORF">TRAPUB_9274</name>
</gene>
<dbReference type="GO" id="GO:0005737">
    <property type="term" value="C:cytoplasm"/>
    <property type="evidence" value="ECO:0007669"/>
    <property type="project" value="TreeGrafter"/>
</dbReference>